<keyword evidence="3" id="KW-1185">Reference proteome</keyword>
<keyword evidence="1 2" id="KW-0812">Transmembrane</keyword>
<keyword evidence="1" id="KW-1133">Transmembrane helix</keyword>
<feature type="transmembrane region" description="Helical" evidence="1">
    <location>
        <begin position="368"/>
        <end position="394"/>
    </location>
</feature>
<reference evidence="2 3" key="1">
    <citation type="journal article" date="2014" name="Genome Biol. Evol.">
        <title>The secreted proteins of Achlya hypogyna and Thraustotheca clavata identify the ancestral oomycete secretome and reveal gene acquisitions by horizontal gene transfer.</title>
        <authorList>
            <person name="Misner I."/>
            <person name="Blouin N."/>
            <person name="Leonard G."/>
            <person name="Richards T.A."/>
            <person name="Lane C.E."/>
        </authorList>
    </citation>
    <scope>NUCLEOTIDE SEQUENCE [LARGE SCALE GENOMIC DNA]</scope>
    <source>
        <strain evidence="2 3">ATCC 48635</strain>
    </source>
</reference>
<feature type="transmembrane region" description="Helical" evidence="1">
    <location>
        <begin position="406"/>
        <end position="426"/>
    </location>
</feature>
<feature type="transmembrane region" description="Helical" evidence="1">
    <location>
        <begin position="265"/>
        <end position="291"/>
    </location>
</feature>
<feature type="transmembrane region" description="Helical" evidence="1">
    <location>
        <begin position="303"/>
        <end position="326"/>
    </location>
</feature>
<gene>
    <name evidence="2" type="ORF">ACHHYP_10501</name>
</gene>
<proteinExistence type="predicted"/>
<dbReference type="OrthoDB" id="66677at2759"/>
<dbReference type="InterPro" id="IPR036259">
    <property type="entry name" value="MFS_trans_sf"/>
</dbReference>
<dbReference type="STRING" id="1202772.A0A1V9YL92"/>
<feature type="transmembrane region" description="Helical" evidence="1">
    <location>
        <begin position="58"/>
        <end position="77"/>
    </location>
</feature>
<feature type="transmembrane region" description="Helical" evidence="1">
    <location>
        <begin position="21"/>
        <end position="38"/>
    </location>
</feature>
<dbReference type="AlphaFoldDB" id="A0A1V9YL92"/>
<dbReference type="SUPFAM" id="SSF103473">
    <property type="entry name" value="MFS general substrate transporter"/>
    <property type="match status" value="1"/>
</dbReference>
<protein>
    <submittedName>
        <fullName evidence="2">Transmembrane protein</fullName>
    </submittedName>
</protein>
<sequence>MTKPLDAIKAIAAFRWKGQMIGYWALYLSQGAFLGSFGPALQEMSSDRDSVADYNPAFALHGLAAIVSAGFFGDIFIQKCLKSSFGRTGLHLLLGTLAVFLSAWYVCMPLVNRYGGHQWVAFYMLLKGFLIAICNVVINKCAAWTVSNNTAVKRRVVNSLNGAFACGTILGPMIAIAVRVTKAELQYLYGALGAISFVGAIFIFATDCPQPDGEESATLLAYDEDLLSVPPTLPSPISGGVFLHVKDDLGAAKINADSYDPVSNFIVLLAMVIVTLYTGIQVGLAAFLFQYLERVVPLSLGHLTHTVCCVIMFLFWGALAVSYALFTRYFFEGLRPTHIFVLTILCVASIVALISGQDYFGVEYRVHMIATTLVCYATFISPLFTGTVQSLINVVSDDLLARVSSLLVFGCFCGESFVPVLMGFFMGNYSGSAFGPAAIVYITFVMTIMMMFVSGLLLYTGKQRLAAKAASALTNSVATTTNQSA</sequence>
<evidence type="ECO:0000313" key="2">
    <source>
        <dbReference type="EMBL" id="OQR86492.1"/>
    </source>
</evidence>
<feature type="transmembrane region" description="Helical" evidence="1">
    <location>
        <begin position="438"/>
        <end position="459"/>
    </location>
</feature>
<evidence type="ECO:0000256" key="1">
    <source>
        <dbReference type="SAM" id="Phobius"/>
    </source>
</evidence>
<feature type="transmembrane region" description="Helical" evidence="1">
    <location>
        <begin position="89"/>
        <end position="111"/>
    </location>
</feature>
<feature type="transmembrane region" description="Helical" evidence="1">
    <location>
        <begin position="187"/>
        <end position="205"/>
    </location>
</feature>
<feature type="transmembrane region" description="Helical" evidence="1">
    <location>
        <begin position="159"/>
        <end position="181"/>
    </location>
</feature>
<dbReference type="Gene3D" id="1.20.1250.20">
    <property type="entry name" value="MFS general substrate transporter like domains"/>
    <property type="match status" value="1"/>
</dbReference>
<evidence type="ECO:0000313" key="3">
    <source>
        <dbReference type="Proteomes" id="UP000243579"/>
    </source>
</evidence>
<organism evidence="2 3">
    <name type="scientific">Achlya hypogyna</name>
    <name type="common">Oomycete</name>
    <name type="synonym">Protoachlya hypogyna</name>
    <dbReference type="NCBI Taxonomy" id="1202772"/>
    <lineage>
        <taxon>Eukaryota</taxon>
        <taxon>Sar</taxon>
        <taxon>Stramenopiles</taxon>
        <taxon>Oomycota</taxon>
        <taxon>Saprolegniomycetes</taxon>
        <taxon>Saprolegniales</taxon>
        <taxon>Achlyaceae</taxon>
        <taxon>Achlya</taxon>
    </lineage>
</organism>
<feature type="transmembrane region" description="Helical" evidence="1">
    <location>
        <begin position="117"/>
        <end position="138"/>
    </location>
</feature>
<dbReference type="EMBL" id="JNBR01001503">
    <property type="protein sequence ID" value="OQR86492.1"/>
    <property type="molecule type" value="Genomic_DNA"/>
</dbReference>
<comment type="caution">
    <text evidence="2">The sequence shown here is derived from an EMBL/GenBank/DDBJ whole genome shotgun (WGS) entry which is preliminary data.</text>
</comment>
<feature type="transmembrane region" description="Helical" evidence="1">
    <location>
        <begin position="338"/>
        <end position="356"/>
    </location>
</feature>
<keyword evidence="1" id="KW-0472">Membrane</keyword>
<name>A0A1V9YL92_ACHHY</name>
<dbReference type="Proteomes" id="UP000243579">
    <property type="component" value="Unassembled WGS sequence"/>
</dbReference>
<accession>A0A1V9YL92</accession>